<organism evidence="1 2">
    <name type="scientific">Succinatimonas hippei (strain DSM 22608 / JCM 16073 / KCTC 15190 / YIT 12066)</name>
    <dbReference type="NCBI Taxonomy" id="762983"/>
    <lineage>
        <taxon>Bacteria</taxon>
        <taxon>Pseudomonadati</taxon>
        <taxon>Pseudomonadota</taxon>
        <taxon>Gammaproteobacteria</taxon>
        <taxon>Aeromonadales</taxon>
        <taxon>Succinivibrionaceae</taxon>
        <taxon>Succinatimonas</taxon>
    </lineage>
</organism>
<reference evidence="1 2" key="1">
    <citation type="submission" date="2011-01" db="EMBL/GenBank/DDBJ databases">
        <authorList>
            <person name="Weinstock G."/>
            <person name="Sodergren E."/>
            <person name="Clifton S."/>
            <person name="Fulton L."/>
            <person name="Fulton B."/>
            <person name="Courtney L."/>
            <person name="Fronick C."/>
            <person name="Harrison M."/>
            <person name="Strong C."/>
            <person name="Farmer C."/>
            <person name="Delahaunty K."/>
            <person name="Markovic C."/>
            <person name="Hall O."/>
            <person name="Minx P."/>
            <person name="Tomlinson C."/>
            <person name="Mitreva M."/>
            <person name="Hou S."/>
            <person name="Chen J."/>
            <person name="Wollam A."/>
            <person name="Pepin K.H."/>
            <person name="Johnson M."/>
            <person name="Bhonagiri V."/>
            <person name="Zhang X."/>
            <person name="Suruliraj S."/>
            <person name="Warren W."/>
            <person name="Chinwalla A."/>
            <person name="Mardis E.R."/>
            <person name="Wilson R.K."/>
        </authorList>
    </citation>
    <scope>NUCLEOTIDE SEQUENCE [LARGE SCALE GENOMIC DNA]</scope>
    <source>
        <strain evidence="2">DSM 22608 / JCM 16073 / KCTC 15190 / YIT 12066</strain>
    </source>
</reference>
<dbReference type="Proteomes" id="UP000018458">
    <property type="component" value="Unassembled WGS sequence"/>
</dbReference>
<gene>
    <name evidence="1" type="ORF">HMPREF9444_00208</name>
</gene>
<evidence type="ECO:0000313" key="2">
    <source>
        <dbReference type="Proteomes" id="UP000018458"/>
    </source>
</evidence>
<dbReference type="EMBL" id="AEVO01000008">
    <property type="protein sequence ID" value="EFY07942.1"/>
    <property type="molecule type" value="Genomic_DNA"/>
</dbReference>
<sequence>MSLTKAFLIKINPDAYKVFTAPHLMNALFRNSALTYVTY</sequence>
<accession>E8LHM9</accession>
<dbReference type="STRING" id="762983.HMPREF9444_00208"/>
<keyword evidence="2" id="KW-1185">Reference proteome</keyword>
<dbReference type="HOGENOM" id="CLU_3318071_0_0_6"/>
<proteinExistence type="predicted"/>
<comment type="caution">
    <text evidence="1">The sequence shown here is derived from an EMBL/GenBank/DDBJ whole genome shotgun (WGS) entry which is preliminary data.</text>
</comment>
<name>E8LHM9_SUCHY</name>
<evidence type="ECO:0000313" key="1">
    <source>
        <dbReference type="EMBL" id="EFY07942.1"/>
    </source>
</evidence>
<protein>
    <submittedName>
        <fullName evidence="1">Uncharacterized protein</fullName>
    </submittedName>
</protein>
<dbReference type="AlphaFoldDB" id="E8LHM9"/>